<dbReference type="InterPro" id="IPR013087">
    <property type="entry name" value="Znf_C2H2_type"/>
</dbReference>
<evidence type="ECO:0000256" key="3">
    <source>
        <dbReference type="ARBA" id="ARBA00022723"/>
    </source>
</evidence>
<dbReference type="GO" id="GO:0045893">
    <property type="term" value="P:positive regulation of DNA-templated transcription"/>
    <property type="evidence" value="ECO:0007669"/>
    <property type="project" value="UniProtKB-ARBA"/>
</dbReference>
<evidence type="ECO:0000256" key="9">
    <source>
        <dbReference type="PROSITE-ProRule" id="PRU00042"/>
    </source>
</evidence>
<organism evidence="12 13">
    <name type="scientific">Sinocyclocheilus grahami</name>
    <name type="common">Dianchi golden-line fish</name>
    <name type="synonym">Barbus grahami</name>
    <dbReference type="NCBI Taxonomy" id="75366"/>
    <lineage>
        <taxon>Eukaryota</taxon>
        <taxon>Metazoa</taxon>
        <taxon>Chordata</taxon>
        <taxon>Craniata</taxon>
        <taxon>Vertebrata</taxon>
        <taxon>Euteleostomi</taxon>
        <taxon>Actinopterygii</taxon>
        <taxon>Neopterygii</taxon>
        <taxon>Teleostei</taxon>
        <taxon>Ostariophysi</taxon>
        <taxon>Cypriniformes</taxon>
        <taxon>Cyprinidae</taxon>
        <taxon>Cyprininae</taxon>
        <taxon>Sinocyclocheilus</taxon>
    </lineage>
</organism>
<evidence type="ECO:0000256" key="1">
    <source>
        <dbReference type="ARBA" id="ARBA00004123"/>
    </source>
</evidence>
<keyword evidence="3" id="KW-0479">Metal-binding</keyword>
<dbReference type="GO" id="GO:0005634">
    <property type="term" value="C:nucleus"/>
    <property type="evidence" value="ECO:0007669"/>
    <property type="project" value="UniProtKB-SubCell"/>
</dbReference>
<protein>
    <recommendedName>
        <fullName evidence="11">C2H2-type domain-containing protein</fullName>
    </recommendedName>
</protein>
<feature type="region of interest" description="Disordered" evidence="10">
    <location>
        <begin position="1"/>
        <end position="20"/>
    </location>
</feature>
<reference evidence="12" key="2">
    <citation type="submission" date="2025-09" db="UniProtKB">
        <authorList>
            <consortium name="Ensembl"/>
        </authorList>
    </citation>
    <scope>IDENTIFICATION</scope>
</reference>
<sequence>MTDVSRYRDREQIKKKKEENISLMKVKEERQDLNEVEEKHQDQKDHDLNTGEKSCGNTFKQKRSLMYHMIHTEETPYECSHCDKRFSDSGNLKTHKMIHTGEKPYHCAACGKHFSRSSALHSHTKNNHSKKIIFRSSTFRSDATSSPNVTQ</sequence>
<dbReference type="SUPFAM" id="SSF57667">
    <property type="entry name" value="beta-beta-alpha zinc fingers"/>
    <property type="match status" value="1"/>
</dbReference>
<keyword evidence="7" id="KW-0238">DNA-binding</keyword>
<dbReference type="InterPro" id="IPR036236">
    <property type="entry name" value="Znf_C2H2_sf"/>
</dbReference>
<evidence type="ECO:0000256" key="7">
    <source>
        <dbReference type="ARBA" id="ARBA00023125"/>
    </source>
</evidence>
<dbReference type="FunFam" id="3.30.160.60:FF:001732">
    <property type="entry name" value="Zgc:162936"/>
    <property type="match status" value="1"/>
</dbReference>
<dbReference type="PANTHER" id="PTHR24394">
    <property type="entry name" value="ZINC FINGER PROTEIN"/>
    <property type="match status" value="1"/>
</dbReference>
<dbReference type="GO" id="GO:0005694">
    <property type="term" value="C:chromosome"/>
    <property type="evidence" value="ECO:0007669"/>
    <property type="project" value="UniProtKB-ARBA"/>
</dbReference>
<dbReference type="Gene3D" id="3.30.160.60">
    <property type="entry name" value="Classic Zinc Finger"/>
    <property type="match status" value="2"/>
</dbReference>
<evidence type="ECO:0000256" key="5">
    <source>
        <dbReference type="ARBA" id="ARBA00022771"/>
    </source>
</evidence>
<dbReference type="AlphaFoldDB" id="A0A672RV84"/>
<reference evidence="12" key="1">
    <citation type="submission" date="2025-08" db="UniProtKB">
        <authorList>
            <consortium name="Ensembl"/>
        </authorList>
    </citation>
    <scope>IDENTIFICATION</scope>
</reference>
<feature type="compositionally biased region" description="Basic and acidic residues" evidence="10">
    <location>
        <begin position="25"/>
        <end position="50"/>
    </location>
</feature>
<dbReference type="GO" id="GO:0043565">
    <property type="term" value="F:sequence-specific DNA binding"/>
    <property type="evidence" value="ECO:0007669"/>
    <property type="project" value="UniProtKB-ARBA"/>
</dbReference>
<dbReference type="PROSITE" id="PS00028">
    <property type="entry name" value="ZINC_FINGER_C2H2_1"/>
    <property type="match status" value="2"/>
</dbReference>
<feature type="domain" description="C2H2-type" evidence="11">
    <location>
        <begin position="105"/>
        <end position="133"/>
    </location>
</feature>
<evidence type="ECO:0000256" key="2">
    <source>
        <dbReference type="ARBA" id="ARBA00006991"/>
    </source>
</evidence>
<evidence type="ECO:0000256" key="10">
    <source>
        <dbReference type="SAM" id="MobiDB-lite"/>
    </source>
</evidence>
<dbReference type="PROSITE" id="PS50157">
    <property type="entry name" value="ZINC_FINGER_C2H2_2"/>
    <property type="match status" value="2"/>
</dbReference>
<keyword evidence="4" id="KW-0677">Repeat</keyword>
<keyword evidence="6" id="KW-0862">Zinc</keyword>
<feature type="region of interest" description="Disordered" evidence="10">
    <location>
        <begin position="25"/>
        <end position="55"/>
    </location>
</feature>
<dbReference type="FunFam" id="3.30.160.60:FF:001954">
    <property type="entry name" value="Zinc finger protein 787"/>
    <property type="match status" value="1"/>
</dbReference>
<evidence type="ECO:0000313" key="12">
    <source>
        <dbReference type="Ensembl" id="ENSSGRP00000093023.1"/>
    </source>
</evidence>
<dbReference type="PANTHER" id="PTHR24394:SF44">
    <property type="entry name" value="ZINC FINGER PROTEIN 271-LIKE"/>
    <property type="match status" value="1"/>
</dbReference>
<evidence type="ECO:0000259" key="11">
    <source>
        <dbReference type="PROSITE" id="PS50157"/>
    </source>
</evidence>
<comment type="similarity">
    <text evidence="2">Belongs to the krueppel C2H2-type zinc-finger protein family.</text>
</comment>
<keyword evidence="13" id="KW-1185">Reference proteome</keyword>
<accession>A0A672RV84</accession>
<keyword evidence="5 9" id="KW-0863">Zinc-finger</keyword>
<evidence type="ECO:0000256" key="6">
    <source>
        <dbReference type="ARBA" id="ARBA00022833"/>
    </source>
</evidence>
<name>A0A672RV84_SINGR</name>
<proteinExistence type="inferred from homology"/>
<evidence type="ECO:0000256" key="4">
    <source>
        <dbReference type="ARBA" id="ARBA00022737"/>
    </source>
</evidence>
<keyword evidence="8" id="KW-0539">Nucleus</keyword>
<evidence type="ECO:0000313" key="13">
    <source>
        <dbReference type="Proteomes" id="UP000472262"/>
    </source>
</evidence>
<evidence type="ECO:0000256" key="8">
    <source>
        <dbReference type="ARBA" id="ARBA00023242"/>
    </source>
</evidence>
<dbReference type="GO" id="GO:0000981">
    <property type="term" value="F:DNA-binding transcription factor activity, RNA polymerase II-specific"/>
    <property type="evidence" value="ECO:0007669"/>
    <property type="project" value="TreeGrafter"/>
</dbReference>
<dbReference type="Proteomes" id="UP000472262">
    <property type="component" value="Unassembled WGS sequence"/>
</dbReference>
<dbReference type="SMART" id="SM00355">
    <property type="entry name" value="ZnF_C2H2"/>
    <property type="match status" value="2"/>
</dbReference>
<dbReference type="GO" id="GO:0008270">
    <property type="term" value="F:zinc ion binding"/>
    <property type="evidence" value="ECO:0007669"/>
    <property type="project" value="UniProtKB-KW"/>
</dbReference>
<feature type="domain" description="C2H2-type" evidence="11">
    <location>
        <begin position="77"/>
        <end position="104"/>
    </location>
</feature>
<dbReference type="Ensembl" id="ENSSGRT00000098994.1">
    <property type="protein sequence ID" value="ENSSGRP00000093023.1"/>
    <property type="gene ID" value="ENSSGRG00000046586.1"/>
</dbReference>
<dbReference type="Pfam" id="PF00096">
    <property type="entry name" value="zf-C2H2"/>
    <property type="match status" value="2"/>
</dbReference>
<comment type="subcellular location">
    <subcellularLocation>
        <location evidence="1">Nucleus</location>
    </subcellularLocation>
</comment>